<reference evidence="2 3" key="2">
    <citation type="submission" date="2018-11" db="EMBL/GenBank/DDBJ databases">
        <authorList>
            <consortium name="Pathogen Informatics"/>
        </authorList>
    </citation>
    <scope>NUCLEOTIDE SEQUENCE [LARGE SCALE GENOMIC DNA]</scope>
    <source>
        <strain evidence="2 3">Costa Rica</strain>
    </source>
</reference>
<proteinExistence type="predicted"/>
<reference evidence="4" key="1">
    <citation type="submission" date="2017-02" db="UniProtKB">
        <authorList>
            <consortium name="WormBaseParasite"/>
        </authorList>
    </citation>
    <scope>IDENTIFICATION</scope>
</reference>
<dbReference type="Proteomes" id="UP000267027">
    <property type="component" value="Unassembled WGS sequence"/>
</dbReference>
<name>A0A0R3Q0K0_ANGCS</name>
<evidence type="ECO:0000313" key="2">
    <source>
        <dbReference type="EMBL" id="VDM64040.1"/>
    </source>
</evidence>
<gene>
    <name evidence="2" type="ORF">ACOC_LOCUS12455</name>
</gene>
<dbReference type="OMA" id="IHITVEG"/>
<evidence type="ECO:0000259" key="1">
    <source>
        <dbReference type="PROSITE" id="PS50878"/>
    </source>
</evidence>
<dbReference type="InterPro" id="IPR000477">
    <property type="entry name" value="RT_dom"/>
</dbReference>
<keyword evidence="3" id="KW-1185">Reference proteome</keyword>
<dbReference type="PANTHER" id="PTHR47027:SF20">
    <property type="entry name" value="REVERSE TRANSCRIPTASE-LIKE PROTEIN WITH RNA-DIRECTED DNA POLYMERASE DOMAIN"/>
    <property type="match status" value="1"/>
</dbReference>
<evidence type="ECO:0000313" key="4">
    <source>
        <dbReference type="WBParaSite" id="ACOC_0001245401-mRNA-1"/>
    </source>
</evidence>
<protein>
    <submittedName>
        <fullName evidence="4">Reverse transcriptase domain-containing protein</fullName>
    </submittedName>
</protein>
<dbReference type="AlphaFoldDB" id="A0A0R3Q0K0"/>
<evidence type="ECO:0000313" key="3">
    <source>
        <dbReference type="Proteomes" id="UP000267027"/>
    </source>
</evidence>
<dbReference type="WBParaSite" id="ACOC_0001245401-mRNA-1">
    <property type="protein sequence ID" value="ACOC_0001245401-mRNA-1"/>
    <property type="gene ID" value="ACOC_0001245401"/>
</dbReference>
<dbReference type="PROSITE" id="PS50878">
    <property type="entry name" value="RT_POL"/>
    <property type="match status" value="1"/>
</dbReference>
<accession>A0A0R3Q0K0</accession>
<organism evidence="4">
    <name type="scientific">Angiostrongylus costaricensis</name>
    <name type="common">Nematode worm</name>
    <dbReference type="NCBI Taxonomy" id="334426"/>
    <lineage>
        <taxon>Eukaryota</taxon>
        <taxon>Metazoa</taxon>
        <taxon>Ecdysozoa</taxon>
        <taxon>Nematoda</taxon>
        <taxon>Chromadorea</taxon>
        <taxon>Rhabditida</taxon>
        <taxon>Rhabditina</taxon>
        <taxon>Rhabditomorpha</taxon>
        <taxon>Strongyloidea</taxon>
        <taxon>Metastrongylidae</taxon>
        <taxon>Angiostrongylus</taxon>
    </lineage>
</organism>
<dbReference type="PANTHER" id="PTHR47027">
    <property type="entry name" value="REVERSE TRANSCRIPTASE DOMAIN-CONTAINING PROTEIN"/>
    <property type="match status" value="1"/>
</dbReference>
<dbReference type="InterPro" id="IPR043502">
    <property type="entry name" value="DNA/RNA_pol_sf"/>
</dbReference>
<dbReference type="EMBL" id="UYYA01005046">
    <property type="protein sequence ID" value="VDM64040.1"/>
    <property type="molecule type" value="Genomic_DNA"/>
</dbReference>
<feature type="domain" description="Reverse transcriptase" evidence="1">
    <location>
        <begin position="1"/>
        <end position="80"/>
    </location>
</feature>
<dbReference type="SUPFAM" id="SSF56672">
    <property type="entry name" value="DNA/RNA polymerases"/>
    <property type="match status" value="1"/>
</dbReference>
<sequence>MKSLDWEEKGISIDGKFLSNLRFANDIVIFSRSTSEAEVMINELNEAGKKIGLRINRKKTQFMKNLWCEGEKIEFDGSLIAETTSYVYLGRPMNMENNVNEELDRRAAWVAHSGLPKKPPTN</sequence>
<dbReference type="OrthoDB" id="5845933at2759"/>
<dbReference type="Pfam" id="PF00078">
    <property type="entry name" value="RVT_1"/>
    <property type="match status" value="1"/>
</dbReference>